<dbReference type="GO" id="GO:0005525">
    <property type="term" value="F:GTP binding"/>
    <property type="evidence" value="ECO:0007669"/>
    <property type="project" value="UniProtKB-UniRule"/>
</dbReference>
<dbReference type="SMART" id="SM00963">
    <property type="entry name" value="SRP54_N"/>
    <property type="match status" value="1"/>
</dbReference>
<feature type="domain" description="SRP54-type proteins GTP-binding" evidence="10">
    <location>
        <begin position="268"/>
        <end position="281"/>
    </location>
</feature>
<comment type="catalytic activity">
    <reaction evidence="8 9">
        <text>GTP + H2O = GDP + phosphate + H(+)</text>
        <dbReference type="Rhea" id="RHEA:19669"/>
        <dbReference type="ChEBI" id="CHEBI:15377"/>
        <dbReference type="ChEBI" id="CHEBI:15378"/>
        <dbReference type="ChEBI" id="CHEBI:37565"/>
        <dbReference type="ChEBI" id="CHEBI:43474"/>
        <dbReference type="ChEBI" id="CHEBI:58189"/>
        <dbReference type="EC" id="3.6.5.4"/>
    </reaction>
</comment>
<keyword evidence="12" id="KW-1185">Reference proteome</keyword>
<dbReference type="PANTHER" id="PTHR11564:SF5">
    <property type="entry name" value="SIGNAL RECOGNITION PARTICLE SUBUNIT SRP54"/>
    <property type="match status" value="1"/>
</dbReference>
<evidence type="ECO:0000256" key="4">
    <source>
        <dbReference type="ARBA" id="ARBA00022884"/>
    </source>
</evidence>
<dbReference type="InterPro" id="IPR004125">
    <property type="entry name" value="Signal_recog_particle_SRP54_M"/>
</dbReference>
<dbReference type="Gene3D" id="1.10.260.30">
    <property type="entry name" value="Signal recognition particle, SRP54 subunit, M-domain"/>
    <property type="match status" value="1"/>
</dbReference>
<evidence type="ECO:0000256" key="8">
    <source>
        <dbReference type="ARBA" id="ARBA00048027"/>
    </source>
</evidence>
<organism evidence="11 12">
    <name type="scientific">Aminivibrio pyruvatiphilus</name>
    <dbReference type="NCBI Taxonomy" id="1005740"/>
    <lineage>
        <taxon>Bacteria</taxon>
        <taxon>Thermotogati</taxon>
        <taxon>Synergistota</taxon>
        <taxon>Synergistia</taxon>
        <taxon>Synergistales</taxon>
        <taxon>Aminobacteriaceae</taxon>
        <taxon>Aminivibrio</taxon>
    </lineage>
</organism>
<dbReference type="InterPro" id="IPR042101">
    <property type="entry name" value="SRP54_N_sf"/>
</dbReference>
<dbReference type="Pfam" id="PF02978">
    <property type="entry name" value="SRP_SPB"/>
    <property type="match status" value="1"/>
</dbReference>
<dbReference type="InterPro" id="IPR022941">
    <property type="entry name" value="SRP54"/>
</dbReference>
<comment type="function">
    <text evidence="9">Involved in targeting and insertion of nascent membrane proteins into the cytoplasmic membrane. Binds to the hydrophobic signal sequence of the ribosome-nascent chain (RNC) as it emerges from the ribosomes. The SRP-RNC complex is then targeted to the cytoplasmic membrane where it interacts with the SRP receptor FtsY.</text>
</comment>
<dbReference type="InterPro" id="IPR003593">
    <property type="entry name" value="AAA+_ATPase"/>
</dbReference>
<proteinExistence type="inferred from homology"/>
<dbReference type="Gene3D" id="3.40.50.300">
    <property type="entry name" value="P-loop containing nucleotide triphosphate hydrolases"/>
    <property type="match status" value="1"/>
</dbReference>
<dbReference type="HAMAP" id="MF_00306">
    <property type="entry name" value="SRP54"/>
    <property type="match status" value="1"/>
</dbReference>
<dbReference type="PROSITE" id="PS00300">
    <property type="entry name" value="SRP54"/>
    <property type="match status" value="1"/>
</dbReference>
<dbReference type="OrthoDB" id="9804720at2"/>
<keyword evidence="2 9" id="KW-0547">Nucleotide-binding</keyword>
<dbReference type="EC" id="3.6.5.4" evidence="9"/>
<comment type="subcellular location">
    <subcellularLocation>
        <location evidence="9">Cytoplasm</location>
    </subcellularLocation>
    <text evidence="9">The SRP-RNC complex is targeted to the cytoplasmic membrane.</text>
</comment>
<dbReference type="EMBL" id="SORI01000010">
    <property type="protein sequence ID" value="TDY59895.1"/>
    <property type="molecule type" value="Genomic_DNA"/>
</dbReference>
<feature type="binding site" evidence="9">
    <location>
        <begin position="189"/>
        <end position="193"/>
    </location>
    <ligand>
        <name>GTP</name>
        <dbReference type="ChEBI" id="CHEBI:37565"/>
    </ligand>
</feature>
<evidence type="ECO:0000256" key="5">
    <source>
        <dbReference type="ARBA" id="ARBA00023134"/>
    </source>
</evidence>
<dbReference type="Proteomes" id="UP000295066">
    <property type="component" value="Unassembled WGS sequence"/>
</dbReference>
<dbReference type="InterPro" id="IPR036891">
    <property type="entry name" value="Signal_recog_part_SRP54_M_sf"/>
</dbReference>
<dbReference type="SMART" id="SM00382">
    <property type="entry name" value="AAA"/>
    <property type="match status" value="1"/>
</dbReference>
<reference evidence="11 12" key="1">
    <citation type="submission" date="2019-03" db="EMBL/GenBank/DDBJ databases">
        <title>Genomic Encyclopedia of Type Strains, Phase IV (KMG-IV): sequencing the most valuable type-strain genomes for metagenomic binning, comparative biology and taxonomic classification.</title>
        <authorList>
            <person name="Goeker M."/>
        </authorList>
    </citation>
    <scope>NUCLEOTIDE SEQUENCE [LARGE SCALE GENOMIC DNA]</scope>
    <source>
        <strain evidence="11 12">DSM 25964</strain>
    </source>
</reference>
<dbReference type="InterPro" id="IPR027417">
    <property type="entry name" value="P-loop_NTPase"/>
</dbReference>
<keyword evidence="7 9" id="KW-0687">Ribonucleoprotein</keyword>
<dbReference type="Pfam" id="PF00448">
    <property type="entry name" value="SRP54"/>
    <property type="match status" value="1"/>
</dbReference>
<comment type="domain">
    <text evidence="9">Composed of three domains: the N-terminal N domain, which is responsible for interactions with the ribosome, the central G domain, which binds GTP, and the C-terminal M domain, which binds the RNA and the signal sequence of the RNC.</text>
</comment>
<evidence type="ECO:0000256" key="9">
    <source>
        <dbReference type="HAMAP-Rule" id="MF_00306"/>
    </source>
</evidence>
<dbReference type="InterPro" id="IPR013822">
    <property type="entry name" value="Signal_recog_particl_SRP54_hlx"/>
</dbReference>
<dbReference type="RefSeq" id="WP_133957739.1">
    <property type="nucleotide sequence ID" value="NZ_SORI01000010.1"/>
</dbReference>
<keyword evidence="3 9" id="KW-0378">Hydrolase</keyword>
<keyword evidence="6 9" id="KW-0733">Signal recognition particle</keyword>
<gene>
    <name evidence="9" type="primary">ffh</name>
    <name evidence="11" type="ORF">C8D99_11022</name>
</gene>
<evidence type="ECO:0000256" key="6">
    <source>
        <dbReference type="ARBA" id="ARBA00023135"/>
    </source>
</evidence>
<evidence type="ECO:0000313" key="11">
    <source>
        <dbReference type="EMBL" id="TDY59895.1"/>
    </source>
</evidence>
<dbReference type="NCBIfam" id="TIGR00959">
    <property type="entry name" value="ffh"/>
    <property type="match status" value="1"/>
</dbReference>
<dbReference type="SUPFAM" id="SSF47446">
    <property type="entry name" value="Signal peptide-binding domain"/>
    <property type="match status" value="1"/>
</dbReference>
<dbReference type="InterPro" id="IPR004780">
    <property type="entry name" value="SRP"/>
</dbReference>
<dbReference type="SMART" id="SM00962">
    <property type="entry name" value="SRP54"/>
    <property type="match status" value="1"/>
</dbReference>
<feature type="binding site" evidence="9">
    <location>
        <begin position="247"/>
        <end position="250"/>
    </location>
    <ligand>
        <name>GTP</name>
        <dbReference type="ChEBI" id="CHEBI:37565"/>
    </ligand>
</feature>
<comment type="similarity">
    <text evidence="1 9">Belongs to the GTP-binding SRP family. SRP54 subfamily.</text>
</comment>
<keyword evidence="9" id="KW-0963">Cytoplasm</keyword>
<protein>
    <recommendedName>
        <fullName evidence="9">Signal recognition particle protein</fullName>
        <ecNumber evidence="9">3.6.5.4</ecNumber>
    </recommendedName>
    <alternativeName>
        <fullName evidence="9">Fifty-four homolog</fullName>
    </alternativeName>
</protein>
<accession>A0A4R8M837</accession>
<dbReference type="PANTHER" id="PTHR11564">
    <property type="entry name" value="SIGNAL RECOGNITION PARTICLE 54K PROTEIN SRP54"/>
    <property type="match status" value="1"/>
</dbReference>
<dbReference type="Pfam" id="PF02881">
    <property type="entry name" value="SRP54_N"/>
    <property type="match status" value="1"/>
</dbReference>
<evidence type="ECO:0000256" key="7">
    <source>
        <dbReference type="ARBA" id="ARBA00023274"/>
    </source>
</evidence>
<evidence type="ECO:0000256" key="3">
    <source>
        <dbReference type="ARBA" id="ARBA00022801"/>
    </source>
</evidence>
<keyword evidence="4 9" id="KW-0694">RNA-binding</keyword>
<keyword evidence="5 9" id="KW-0342">GTP-binding</keyword>
<name>A0A4R8M837_9BACT</name>
<dbReference type="GO" id="GO:0006614">
    <property type="term" value="P:SRP-dependent cotranslational protein targeting to membrane"/>
    <property type="evidence" value="ECO:0007669"/>
    <property type="project" value="InterPro"/>
</dbReference>
<comment type="subunit">
    <text evidence="9">Part of the signal recognition particle protein translocation system, which is composed of SRP and FtsY.</text>
</comment>
<dbReference type="InterPro" id="IPR000897">
    <property type="entry name" value="SRP54_GTPase_dom"/>
</dbReference>
<evidence type="ECO:0000313" key="12">
    <source>
        <dbReference type="Proteomes" id="UP000295066"/>
    </source>
</evidence>
<dbReference type="GO" id="GO:0008312">
    <property type="term" value="F:7S RNA binding"/>
    <property type="evidence" value="ECO:0007669"/>
    <property type="project" value="InterPro"/>
</dbReference>
<dbReference type="GO" id="GO:0048500">
    <property type="term" value="C:signal recognition particle"/>
    <property type="evidence" value="ECO:0007669"/>
    <property type="project" value="UniProtKB-UniRule"/>
</dbReference>
<feature type="binding site" evidence="9">
    <location>
        <begin position="107"/>
        <end position="114"/>
    </location>
    <ligand>
        <name>GTP</name>
        <dbReference type="ChEBI" id="CHEBI:37565"/>
    </ligand>
</feature>
<sequence>MFDALRERLEGVFAKLKSRGKLSESDVDSALREVRRGLLEADVDYKVVKTLVEAIKTRAVGKDVLESITPGQQVTAIVYEELSELMGTEPAPLVISPRPPSVYLMVGLQGGGKTTTTVKIAKKLSSGHKPLVVACDLRRPAAVEQLRILAEQSKIGFFGPAAGESDVLSVVRGAVRFASERLHDVILLDTAGRLHADEELMEELAAMKRQLPPTEVLLVVDAMTGQEAVKVASAFHEKLSLTGVVLSKLDGDARGGAALAIRQVTGVPVKLAGVGEGTDALEVFDSRRMAQRIMGMGDVMGLAEKIREMADSGGAEKIAESLKQKKFTLEDLLLQFEQIEKMGPLDKVMEMIPGFSRMKGMGSDDLDPKRMKQSKAVIQSMTREERRNPAVIKGSRRRRIAQGSGTSVQMVNQLLAQYEQMRKLWKQFGKQGDKGFRLPKGLFGGGGFRFK</sequence>
<evidence type="ECO:0000256" key="2">
    <source>
        <dbReference type="ARBA" id="ARBA00022741"/>
    </source>
</evidence>
<dbReference type="GO" id="GO:0003924">
    <property type="term" value="F:GTPase activity"/>
    <property type="evidence" value="ECO:0007669"/>
    <property type="project" value="UniProtKB-UniRule"/>
</dbReference>
<evidence type="ECO:0000259" key="10">
    <source>
        <dbReference type="PROSITE" id="PS00300"/>
    </source>
</evidence>
<dbReference type="AlphaFoldDB" id="A0A4R8M837"/>
<evidence type="ECO:0000256" key="1">
    <source>
        <dbReference type="ARBA" id="ARBA00005450"/>
    </source>
</evidence>
<dbReference type="Gene3D" id="1.20.120.140">
    <property type="entry name" value="Signal recognition particle SRP54, nucleotide-binding domain"/>
    <property type="match status" value="1"/>
</dbReference>
<dbReference type="SUPFAM" id="SSF52540">
    <property type="entry name" value="P-loop containing nucleoside triphosphate hydrolases"/>
    <property type="match status" value="1"/>
</dbReference>
<comment type="caution">
    <text evidence="11">The sequence shown here is derived from an EMBL/GenBank/DDBJ whole genome shotgun (WGS) entry which is preliminary data.</text>
</comment>